<reference evidence="2" key="1">
    <citation type="journal article" date="2014" name="Int. J. Syst. Evol. Microbiol.">
        <title>Complete genome sequence of Corynebacterium casei LMG S-19264T (=DSM 44701T), isolated from a smear-ripened cheese.</title>
        <authorList>
            <consortium name="US DOE Joint Genome Institute (JGI-PGF)"/>
            <person name="Walter F."/>
            <person name="Albersmeier A."/>
            <person name="Kalinowski J."/>
            <person name="Ruckert C."/>
        </authorList>
    </citation>
    <scope>NUCLEOTIDE SEQUENCE</scope>
    <source>
        <strain evidence="2">CGMCC 1.15371</strain>
    </source>
</reference>
<feature type="transmembrane region" description="Helical" evidence="1">
    <location>
        <begin position="144"/>
        <end position="163"/>
    </location>
</feature>
<evidence type="ECO:0000313" key="3">
    <source>
        <dbReference type="Proteomes" id="UP000628775"/>
    </source>
</evidence>
<feature type="transmembrane region" description="Helical" evidence="1">
    <location>
        <begin position="12"/>
        <end position="31"/>
    </location>
</feature>
<organism evidence="2 3">
    <name type="scientific">Pullulanibacillus camelliae</name>
    <dbReference type="NCBI Taxonomy" id="1707096"/>
    <lineage>
        <taxon>Bacteria</taxon>
        <taxon>Bacillati</taxon>
        <taxon>Bacillota</taxon>
        <taxon>Bacilli</taxon>
        <taxon>Bacillales</taxon>
        <taxon>Sporolactobacillaceae</taxon>
        <taxon>Pullulanibacillus</taxon>
    </lineage>
</organism>
<dbReference type="RefSeq" id="WP_188691800.1">
    <property type="nucleotide sequence ID" value="NZ_BMIR01000006.1"/>
</dbReference>
<comment type="caution">
    <text evidence="2">The sequence shown here is derived from an EMBL/GenBank/DDBJ whole genome shotgun (WGS) entry which is preliminary data.</text>
</comment>
<evidence type="ECO:0000313" key="2">
    <source>
        <dbReference type="EMBL" id="GGE37787.1"/>
    </source>
</evidence>
<feature type="transmembrane region" description="Helical" evidence="1">
    <location>
        <begin position="266"/>
        <end position="287"/>
    </location>
</feature>
<keyword evidence="3" id="KW-1185">Reference proteome</keyword>
<keyword evidence="1" id="KW-0812">Transmembrane</keyword>
<keyword evidence="1" id="KW-0472">Membrane</keyword>
<feature type="transmembrane region" description="Helical" evidence="1">
    <location>
        <begin position="37"/>
        <end position="56"/>
    </location>
</feature>
<name>A0A8J2VUA0_9BACL</name>
<dbReference type="Proteomes" id="UP000628775">
    <property type="component" value="Unassembled WGS sequence"/>
</dbReference>
<proteinExistence type="predicted"/>
<feature type="transmembrane region" description="Helical" evidence="1">
    <location>
        <begin position="175"/>
        <end position="198"/>
    </location>
</feature>
<feature type="transmembrane region" description="Helical" evidence="1">
    <location>
        <begin position="68"/>
        <end position="101"/>
    </location>
</feature>
<evidence type="ECO:0000256" key="1">
    <source>
        <dbReference type="SAM" id="Phobius"/>
    </source>
</evidence>
<protein>
    <recommendedName>
        <fullName evidence="4">DUF4129 domain-containing protein</fullName>
    </recommendedName>
</protein>
<gene>
    <name evidence="2" type="ORF">GCM10011391_15770</name>
</gene>
<keyword evidence="1" id="KW-1133">Transmembrane helix</keyword>
<feature type="transmembrane region" description="Helical" evidence="1">
    <location>
        <begin position="205"/>
        <end position="228"/>
    </location>
</feature>
<reference evidence="2" key="2">
    <citation type="submission" date="2020-09" db="EMBL/GenBank/DDBJ databases">
        <authorList>
            <person name="Sun Q."/>
            <person name="Zhou Y."/>
        </authorList>
    </citation>
    <scope>NUCLEOTIDE SEQUENCE</scope>
    <source>
        <strain evidence="2">CGMCC 1.15371</strain>
    </source>
</reference>
<dbReference type="EMBL" id="BMIR01000006">
    <property type="protein sequence ID" value="GGE37787.1"/>
    <property type="molecule type" value="Genomic_DNA"/>
</dbReference>
<dbReference type="AlphaFoldDB" id="A0A8J2VUA0"/>
<evidence type="ECO:0008006" key="4">
    <source>
        <dbReference type="Google" id="ProtNLM"/>
    </source>
</evidence>
<accession>A0A8J2VUA0</accession>
<sequence length="413" mass="46932">MLSKRMRGIETLLILMVEYLLVYTIMVPFNYQHGHNPWLLGWPLAGILILMSALFGGLARKVKRYPMLLYFVITLACIGLGYWWGMTIFAAVGTAFLLFWRLSEWLEGTTKEMFWKIFSATFGFGIAYDFLLKIFVPHFPERSLFVLLPLIQVFLIVASYLLTKEVRGGNHVLTASYGIVLAGALAAGGLLVLIGPYLGWLLVKILLGLFLVAYFIVDVVMKGILFLLPTKHGAEGAKPSPPPDNPLLQSDYKDVARLVGDPHGHLIIDILSLIFLVIIGVVVVLLIRHRRFSLIRKNETKPIIMRRDEKDKLFSMATEATLVKPVRPPKNAIRLSLYQLQKKLSKGDHQRRAPETLNEWLARLPIHSQSKQIVQSVYEKVRYGERSINAQELSDYKQAIAAIYRQLQHKKKP</sequence>
<feature type="transmembrane region" description="Helical" evidence="1">
    <location>
        <begin position="113"/>
        <end position="132"/>
    </location>
</feature>